<proteinExistence type="predicted"/>
<name>A0ACB9FQB9_9ASTR</name>
<sequence>MTDYDGWTVKTDDRRSRFPANFVFRDVFRRHRRAPLYRIRVVVLRFRSTTFGGYDIPSPGQTSFKPGQQWSKQVNASQWVRVR</sequence>
<dbReference type="EMBL" id="CM042033">
    <property type="protein sequence ID" value="KAI3773444.1"/>
    <property type="molecule type" value="Genomic_DNA"/>
</dbReference>
<protein>
    <submittedName>
        <fullName evidence="1">Uncharacterized protein</fullName>
    </submittedName>
</protein>
<comment type="caution">
    <text evidence="1">The sequence shown here is derived from an EMBL/GenBank/DDBJ whole genome shotgun (WGS) entry which is preliminary data.</text>
</comment>
<evidence type="ECO:0000313" key="1">
    <source>
        <dbReference type="EMBL" id="KAI3773444.1"/>
    </source>
</evidence>
<accession>A0ACB9FQB9</accession>
<reference evidence="1 2" key="2">
    <citation type="journal article" date="2022" name="Mol. Ecol. Resour.">
        <title>The genomes of chicory, endive, great burdock and yacon provide insights into Asteraceae paleo-polyploidization history and plant inulin production.</title>
        <authorList>
            <person name="Fan W."/>
            <person name="Wang S."/>
            <person name="Wang H."/>
            <person name="Wang A."/>
            <person name="Jiang F."/>
            <person name="Liu H."/>
            <person name="Zhao H."/>
            <person name="Xu D."/>
            <person name="Zhang Y."/>
        </authorList>
    </citation>
    <scope>NUCLEOTIDE SEQUENCE [LARGE SCALE GENOMIC DNA]</scope>
    <source>
        <strain evidence="2">cv. Yunnan</strain>
        <tissue evidence="1">Leaves</tissue>
    </source>
</reference>
<dbReference type="Proteomes" id="UP001056120">
    <property type="component" value="Linkage Group LG16"/>
</dbReference>
<gene>
    <name evidence="1" type="ORF">L1987_47973</name>
</gene>
<reference evidence="2" key="1">
    <citation type="journal article" date="2022" name="Mol. Ecol. Resour.">
        <title>The genomes of chicory, endive, great burdock and yacon provide insights into Asteraceae palaeo-polyploidization history and plant inulin production.</title>
        <authorList>
            <person name="Fan W."/>
            <person name="Wang S."/>
            <person name="Wang H."/>
            <person name="Wang A."/>
            <person name="Jiang F."/>
            <person name="Liu H."/>
            <person name="Zhao H."/>
            <person name="Xu D."/>
            <person name="Zhang Y."/>
        </authorList>
    </citation>
    <scope>NUCLEOTIDE SEQUENCE [LARGE SCALE GENOMIC DNA]</scope>
    <source>
        <strain evidence="2">cv. Yunnan</strain>
    </source>
</reference>
<evidence type="ECO:0000313" key="2">
    <source>
        <dbReference type="Proteomes" id="UP001056120"/>
    </source>
</evidence>
<keyword evidence="2" id="KW-1185">Reference proteome</keyword>
<organism evidence="1 2">
    <name type="scientific">Smallanthus sonchifolius</name>
    <dbReference type="NCBI Taxonomy" id="185202"/>
    <lineage>
        <taxon>Eukaryota</taxon>
        <taxon>Viridiplantae</taxon>
        <taxon>Streptophyta</taxon>
        <taxon>Embryophyta</taxon>
        <taxon>Tracheophyta</taxon>
        <taxon>Spermatophyta</taxon>
        <taxon>Magnoliopsida</taxon>
        <taxon>eudicotyledons</taxon>
        <taxon>Gunneridae</taxon>
        <taxon>Pentapetalae</taxon>
        <taxon>asterids</taxon>
        <taxon>campanulids</taxon>
        <taxon>Asterales</taxon>
        <taxon>Asteraceae</taxon>
        <taxon>Asteroideae</taxon>
        <taxon>Heliantheae alliance</taxon>
        <taxon>Millerieae</taxon>
        <taxon>Smallanthus</taxon>
    </lineage>
</organism>